<sequence length="50" mass="5627">MQYVIELLDSETDEVIETAVIEASSDEDAQIKALEEANYQGYFLGTVTRK</sequence>
<protein>
    <submittedName>
        <fullName evidence="1">Uncharacterized protein</fullName>
    </submittedName>
</protein>
<accession>A0A076YKM8</accession>
<evidence type="ECO:0000313" key="1">
    <source>
        <dbReference type="EMBL" id="AIK68342.1"/>
    </source>
</evidence>
<dbReference type="KEGG" id="vg:22109678"/>
<keyword evidence="2" id="KW-1185">Reference proteome</keyword>
<name>A0A076YKM8_9CAUD</name>
<dbReference type="RefSeq" id="YP_009099868.1">
    <property type="nucleotide sequence ID" value="NC_025429.1"/>
</dbReference>
<proteinExistence type="predicted"/>
<organism evidence="1 2">
    <name type="scientific">Rhizobium phage vB_RleM_P10VF</name>
    <dbReference type="NCBI Taxonomy" id="1527770"/>
    <lineage>
        <taxon>Viruses</taxon>
        <taxon>Duplodnaviria</taxon>
        <taxon>Heunggongvirae</taxon>
        <taxon>Uroviricota</taxon>
        <taxon>Caudoviricetes</taxon>
        <taxon>Pootjesviridae</taxon>
        <taxon>Innesvirus</taxon>
        <taxon>Innesvirus P10VF</taxon>
    </lineage>
</organism>
<dbReference type="Proteomes" id="UP000204140">
    <property type="component" value="Segment"/>
</dbReference>
<dbReference type="EMBL" id="KM199770">
    <property type="protein sequence ID" value="AIK68342.1"/>
    <property type="molecule type" value="Genomic_DNA"/>
</dbReference>
<dbReference type="GeneID" id="22109678"/>
<gene>
    <name evidence="1" type="ORF">P10VF_129</name>
</gene>
<reference evidence="1 2" key="1">
    <citation type="submission" date="2014-07" db="EMBL/GenBank/DDBJ databases">
        <title>Isolation and characterization of Rhizobium leguminosarum phages from western Canadian soils and complete genome sequences of rhizobiophages vB_RleS_L338C and vB_RleM_P10VF.</title>
        <authorList>
            <person name="Restrepo-Cordoba M."/>
            <person name="Halmillawewa A.P."/>
            <person name="Perry B."/>
            <person name="Hynes M.F."/>
            <person name="Yost C.K."/>
        </authorList>
    </citation>
    <scope>NUCLEOTIDE SEQUENCE [LARGE SCALE GENOMIC DNA]</scope>
</reference>
<evidence type="ECO:0000313" key="2">
    <source>
        <dbReference type="Proteomes" id="UP000204140"/>
    </source>
</evidence>